<comment type="caution">
    <text evidence="8">The sequence shown here is derived from an EMBL/GenBank/DDBJ whole genome shotgun (WGS) entry which is preliminary data.</text>
</comment>
<evidence type="ECO:0000256" key="2">
    <source>
        <dbReference type="ARBA" id="ARBA00022475"/>
    </source>
</evidence>
<dbReference type="Proteomes" id="UP001595947">
    <property type="component" value="Unassembled WGS sequence"/>
</dbReference>
<evidence type="ECO:0000256" key="1">
    <source>
        <dbReference type="ARBA" id="ARBA00004651"/>
    </source>
</evidence>
<keyword evidence="4 6" id="KW-1133">Transmembrane helix</keyword>
<gene>
    <name evidence="8" type="ORF">ACFPBZ_14880</name>
</gene>
<keyword evidence="3 6" id="KW-0812">Transmembrane</keyword>
<evidence type="ECO:0000313" key="9">
    <source>
        <dbReference type="Proteomes" id="UP001595947"/>
    </source>
</evidence>
<feature type="domain" description="DUF3817" evidence="7">
    <location>
        <begin position="13"/>
        <end position="100"/>
    </location>
</feature>
<evidence type="ECO:0000256" key="4">
    <source>
        <dbReference type="ARBA" id="ARBA00022989"/>
    </source>
</evidence>
<proteinExistence type="predicted"/>
<protein>
    <submittedName>
        <fullName evidence="8">DUF3817 domain-containing protein</fullName>
    </submittedName>
</protein>
<evidence type="ECO:0000256" key="3">
    <source>
        <dbReference type="ARBA" id="ARBA00022692"/>
    </source>
</evidence>
<dbReference type="RefSeq" id="WP_378036850.1">
    <property type="nucleotide sequence ID" value="NZ_JBHSIV010000014.1"/>
</dbReference>
<organism evidence="8 9">
    <name type="scientific">Actinomycetospora atypica</name>
    <dbReference type="NCBI Taxonomy" id="1290095"/>
    <lineage>
        <taxon>Bacteria</taxon>
        <taxon>Bacillati</taxon>
        <taxon>Actinomycetota</taxon>
        <taxon>Actinomycetes</taxon>
        <taxon>Pseudonocardiales</taxon>
        <taxon>Pseudonocardiaceae</taxon>
        <taxon>Actinomycetospora</taxon>
    </lineage>
</organism>
<keyword evidence="9" id="KW-1185">Reference proteome</keyword>
<feature type="transmembrane region" description="Helical" evidence="6">
    <location>
        <begin position="48"/>
        <end position="68"/>
    </location>
</feature>
<feature type="transmembrane region" description="Helical" evidence="6">
    <location>
        <begin position="12"/>
        <end position="36"/>
    </location>
</feature>
<evidence type="ECO:0000256" key="5">
    <source>
        <dbReference type="ARBA" id="ARBA00023136"/>
    </source>
</evidence>
<accession>A0ABV9YKV0</accession>
<evidence type="ECO:0000256" key="6">
    <source>
        <dbReference type="SAM" id="Phobius"/>
    </source>
</evidence>
<dbReference type="InterPro" id="IPR023845">
    <property type="entry name" value="DUF3817_TM"/>
</dbReference>
<dbReference type="EMBL" id="JBHSIV010000014">
    <property type="protein sequence ID" value="MFC5063503.1"/>
    <property type="molecule type" value="Genomic_DNA"/>
</dbReference>
<evidence type="ECO:0000313" key="8">
    <source>
        <dbReference type="EMBL" id="MFC5063503.1"/>
    </source>
</evidence>
<dbReference type="Pfam" id="PF12823">
    <property type="entry name" value="DUF3817"/>
    <property type="match status" value="1"/>
</dbReference>
<dbReference type="PANTHER" id="PTHR40077:SF1">
    <property type="entry name" value="MEMBRANE PROTEIN"/>
    <property type="match status" value="1"/>
</dbReference>
<reference evidence="9" key="1">
    <citation type="journal article" date="2019" name="Int. J. Syst. Evol. Microbiol.">
        <title>The Global Catalogue of Microorganisms (GCM) 10K type strain sequencing project: providing services to taxonomists for standard genome sequencing and annotation.</title>
        <authorList>
            <consortium name="The Broad Institute Genomics Platform"/>
            <consortium name="The Broad Institute Genome Sequencing Center for Infectious Disease"/>
            <person name="Wu L."/>
            <person name="Ma J."/>
        </authorList>
    </citation>
    <scope>NUCLEOTIDE SEQUENCE [LARGE SCALE GENOMIC DNA]</scope>
    <source>
        <strain evidence="9">CGMCC 4.7093</strain>
    </source>
</reference>
<dbReference type="NCBIfam" id="TIGR03954">
    <property type="entry name" value="integ_memb_HG"/>
    <property type="match status" value="1"/>
</dbReference>
<name>A0ABV9YKV0_9PSEU</name>
<keyword evidence="5 6" id="KW-0472">Membrane</keyword>
<dbReference type="PANTHER" id="PTHR40077">
    <property type="entry name" value="MEMBRANE PROTEIN-RELATED"/>
    <property type="match status" value="1"/>
</dbReference>
<evidence type="ECO:0000259" key="7">
    <source>
        <dbReference type="Pfam" id="PF12823"/>
    </source>
</evidence>
<keyword evidence="2" id="KW-1003">Cell membrane</keyword>
<comment type="subcellular location">
    <subcellularLocation>
        <location evidence="1">Cell membrane</location>
        <topology evidence="1">Multi-pass membrane protein</topology>
    </subcellularLocation>
</comment>
<sequence>MATATRSPSTLATVFRVVAIAEACSWTGLLIGMVFKYLVVFDDLGVKIFGPIHGALFVAYVLVTLAAARTFRWSAGRTVVGLAASIPPLATVFFERAVDRRGGLVRPTGG</sequence>